<evidence type="ECO:0000256" key="1">
    <source>
        <dbReference type="ARBA" id="ARBA00022723"/>
    </source>
</evidence>
<dbReference type="GO" id="GO:0006357">
    <property type="term" value="P:regulation of transcription by RNA polymerase II"/>
    <property type="evidence" value="ECO:0007669"/>
    <property type="project" value="TreeGrafter"/>
</dbReference>
<evidence type="ECO:0000256" key="2">
    <source>
        <dbReference type="ARBA" id="ARBA00022771"/>
    </source>
</evidence>
<dbReference type="EnsemblPlants" id="AUR62031340-RA">
    <property type="protein sequence ID" value="AUR62031340-RA:cds"/>
    <property type="gene ID" value="AUR62031340"/>
</dbReference>
<evidence type="ECO:0000259" key="4">
    <source>
        <dbReference type="Pfam" id="PF02892"/>
    </source>
</evidence>
<feature type="domain" description="BED-type" evidence="4">
    <location>
        <begin position="7"/>
        <end position="33"/>
    </location>
</feature>
<evidence type="ECO:0000256" key="3">
    <source>
        <dbReference type="ARBA" id="ARBA00022833"/>
    </source>
</evidence>
<proteinExistence type="predicted"/>
<reference evidence="5" key="2">
    <citation type="submission" date="2021-03" db="UniProtKB">
        <authorList>
            <consortium name="EnsemblPlants"/>
        </authorList>
    </citation>
    <scope>IDENTIFICATION</scope>
</reference>
<dbReference type="PANTHER" id="PTHR34396:SF25">
    <property type="entry name" value="BOUNDARY ELEMENT ASSOCIATED FACTOR"/>
    <property type="match status" value="1"/>
</dbReference>
<organism evidence="5 6">
    <name type="scientific">Chenopodium quinoa</name>
    <name type="common">Quinoa</name>
    <dbReference type="NCBI Taxonomy" id="63459"/>
    <lineage>
        <taxon>Eukaryota</taxon>
        <taxon>Viridiplantae</taxon>
        <taxon>Streptophyta</taxon>
        <taxon>Embryophyta</taxon>
        <taxon>Tracheophyta</taxon>
        <taxon>Spermatophyta</taxon>
        <taxon>Magnoliopsida</taxon>
        <taxon>eudicotyledons</taxon>
        <taxon>Gunneridae</taxon>
        <taxon>Pentapetalae</taxon>
        <taxon>Caryophyllales</taxon>
        <taxon>Chenopodiaceae</taxon>
        <taxon>Chenopodioideae</taxon>
        <taxon>Atripliceae</taxon>
        <taxon>Chenopodium</taxon>
    </lineage>
</organism>
<protein>
    <recommendedName>
        <fullName evidence="4">BED-type domain-containing protein</fullName>
    </recommendedName>
</protein>
<reference evidence="5" key="1">
    <citation type="journal article" date="2017" name="Nature">
        <title>The genome of Chenopodium quinoa.</title>
        <authorList>
            <person name="Jarvis D.E."/>
            <person name="Ho Y.S."/>
            <person name="Lightfoot D.J."/>
            <person name="Schmoeckel S.M."/>
            <person name="Li B."/>
            <person name="Borm T.J.A."/>
            <person name="Ohyanagi H."/>
            <person name="Mineta K."/>
            <person name="Michell C.T."/>
            <person name="Saber N."/>
            <person name="Kharbatia N.M."/>
            <person name="Rupper R.R."/>
            <person name="Sharp A.R."/>
            <person name="Dally N."/>
            <person name="Boughton B.A."/>
            <person name="Woo Y.H."/>
            <person name="Gao G."/>
            <person name="Schijlen E.G.W.M."/>
            <person name="Guo X."/>
            <person name="Momin A.A."/>
            <person name="Negrao S."/>
            <person name="Al-Babili S."/>
            <person name="Gehring C."/>
            <person name="Roessner U."/>
            <person name="Jung C."/>
            <person name="Murphy K."/>
            <person name="Arold S.T."/>
            <person name="Gojobori T."/>
            <person name="van der Linden C.G."/>
            <person name="van Loo E.N."/>
            <person name="Jellen E.N."/>
            <person name="Maughan P.J."/>
            <person name="Tester M."/>
        </authorList>
    </citation>
    <scope>NUCLEOTIDE SEQUENCE [LARGE SCALE GENOMIC DNA]</scope>
    <source>
        <strain evidence="5">cv. PI 614886</strain>
    </source>
</reference>
<keyword evidence="1" id="KW-0479">Metal-binding</keyword>
<dbReference type="AlphaFoldDB" id="A0A803MKJ9"/>
<keyword evidence="6" id="KW-1185">Reference proteome</keyword>
<dbReference type="GO" id="GO:1990837">
    <property type="term" value="F:sequence-specific double-stranded DNA binding"/>
    <property type="evidence" value="ECO:0007669"/>
    <property type="project" value="TreeGrafter"/>
</dbReference>
<dbReference type="SUPFAM" id="SSF140996">
    <property type="entry name" value="Hermes dimerisation domain"/>
    <property type="match status" value="1"/>
</dbReference>
<dbReference type="GO" id="GO:0005634">
    <property type="term" value="C:nucleus"/>
    <property type="evidence" value="ECO:0007669"/>
    <property type="project" value="TreeGrafter"/>
</dbReference>
<keyword evidence="3" id="KW-0862">Zinc</keyword>
<sequence length="153" mass="17786">MVGDLVKAECNHCSKLLAGGSKVETTHLKDHLNICPKEYVKIFNKQDCSVQKNLNDKNDTMTLAPYEFYQEDGRRNLAEMMIIFHEYPISIVEHMGFRNYSKTLQPGFKVPSRNTTRKDIMKRYELEKENVATLLRKAKDKIAITIDMWIAEN</sequence>
<keyword evidence="2" id="KW-0863">Zinc-finger</keyword>
<dbReference type="GO" id="GO:0008270">
    <property type="term" value="F:zinc ion binding"/>
    <property type="evidence" value="ECO:0007669"/>
    <property type="project" value="UniProtKB-KW"/>
</dbReference>
<dbReference type="InterPro" id="IPR053031">
    <property type="entry name" value="Cuticle_assoc_protein"/>
</dbReference>
<dbReference type="InterPro" id="IPR003656">
    <property type="entry name" value="Znf_BED"/>
</dbReference>
<accession>A0A803MKJ9</accession>
<dbReference type="Gramene" id="AUR62031340-RA">
    <property type="protein sequence ID" value="AUR62031340-RA:cds"/>
    <property type="gene ID" value="AUR62031340"/>
</dbReference>
<dbReference type="Pfam" id="PF02892">
    <property type="entry name" value="zf-BED"/>
    <property type="match status" value="1"/>
</dbReference>
<name>A0A803MKJ9_CHEQI</name>
<dbReference type="PANTHER" id="PTHR34396">
    <property type="entry name" value="OS03G0264950 PROTEIN-RELATED"/>
    <property type="match status" value="1"/>
</dbReference>
<evidence type="ECO:0000313" key="6">
    <source>
        <dbReference type="Proteomes" id="UP000596660"/>
    </source>
</evidence>
<evidence type="ECO:0000313" key="5">
    <source>
        <dbReference type="EnsemblPlants" id="AUR62031340-RA:cds"/>
    </source>
</evidence>
<dbReference type="Proteomes" id="UP000596660">
    <property type="component" value="Unplaced"/>
</dbReference>